<comment type="similarity">
    <text evidence="1">Belongs to the ATG101 family.</text>
</comment>
<proteinExistence type="inferred from homology"/>
<dbReference type="Pfam" id="PF00385">
    <property type="entry name" value="Chromo"/>
    <property type="match status" value="1"/>
</dbReference>
<dbReference type="InterPro" id="IPR000953">
    <property type="entry name" value="Chromo/chromo_shadow_dom"/>
</dbReference>
<feature type="compositionally biased region" description="Low complexity" evidence="4">
    <location>
        <begin position="169"/>
        <end position="181"/>
    </location>
</feature>
<evidence type="ECO:0000256" key="4">
    <source>
        <dbReference type="SAM" id="MobiDB-lite"/>
    </source>
</evidence>
<protein>
    <recommendedName>
        <fullName evidence="2">Autophagy-related protein 101</fullName>
    </recommendedName>
</protein>
<keyword evidence="7" id="KW-1185">Reference proteome</keyword>
<feature type="compositionally biased region" description="Polar residues" evidence="4">
    <location>
        <begin position="144"/>
        <end position="165"/>
    </location>
</feature>
<dbReference type="GO" id="GO:0019901">
    <property type="term" value="F:protein kinase binding"/>
    <property type="evidence" value="ECO:0007669"/>
    <property type="project" value="TreeGrafter"/>
</dbReference>
<dbReference type="InterPro" id="IPR023780">
    <property type="entry name" value="Chromo_domain"/>
</dbReference>
<dbReference type="VEuPathDB" id="FungiDB:Malapachy_4175"/>
<evidence type="ECO:0000313" key="6">
    <source>
        <dbReference type="EMBL" id="KOS13997.1"/>
    </source>
</evidence>
<dbReference type="CDD" id="cd00024">
    <property type="entry name" value="CD_CSD"/>
    <property type="match status" value="1"/>
</dbReference>
<dbReference type="GO" id="GO:1990316">
    <property type="term" value="C:Atg1/ULK1 kinase complex"/>
    <property type="evidence" value="ECO:0007669"/>
    <property type="project" value="TreeGrafter"/>
</dbReference>
<evidence type="ECO:0000259" key="5">
    <source>
        <dbReference type="PROSITE" id="PS50013"/>
    </source>
</evidence>
<dbReference type="Pfam" id="PF07855">
    <property type="entry name" value="ATG101"/>
    <property type="match status" value="1"/>
</dbReference>
<name>A0A0M8MP27_9BASI</name>
<dbReference type="SMART" id="SM00298">
    <property type="entry name" value="CHROMO"/>
    <property type="match status" value="1"/>
</dbReference>
<evidence type="ECO:0000313" key="7">
    <source>
        <dbReference type="Proteomes" id="UP000037751"/>
    </source>
</evidence>
<dbReference type="Proteomes" id="UP000037751">
    <property type="component" value="Unassembled WGS sequence"/>
</dbReference>
<dbReference type="GO" id="GO:0000045">
    <property type="term" value="P:autophagosome assembly"/>
    <property type="evidence" value="ECO:0007669"/>
    <property type="project" value="TreeGrafter"/>
</dbReference>
<feature type="compositionally biased region" description="Polar residues" evidence="4">
    <location>
        <begin position="202"/>
        <end position="224"/>
    </location>
</feature>
<dbReference type="EMBL" id="LGAV01000004">
    <property type="protein sequence ID" value="KOS13997.1"/>
    <property type="molecule type" value="Genomic_DNA"/>
</dbReference>
<evidence type="ECO:0000256" key="2">
    <source>
        <dbReference type="ARBA" id="ARBA00018874"/>
    </source>
</evidence>
<dbReference type="OrthoDB" id="10259639at2759"/>
<sequence length="502" mass="56921">MSQHQESDASDMEEGVVEAIVAHRISPVNGQLEYRVKWQSDMEDDFTWEPAMYALEADGLVYRYWTCFQGMTHRDAQKQVEALHQLSRESALPVYTMDYQPSDLFKEESQSEYSKPEGEHDGFTRDTSDPLGTLQVKSEEFRTQSRSHLPTEETIQSSESFVQQEHGTHSPYTTSTLTSPSRQPSIPAEWQSETMSEPMMSTPAQRSTFSTPEQAPFAAQTSDPTRAHIYPPKASLYLSPPILNAQFYREKYNTPDWDPIVQSVTKAATRIPIYTRELMVGREAAPELVEGVLHAICFVRLLGLLHPRSEPVLGVEMPRVNDEATITRIQDTTRQLFRQLDNYMDRQEEHDKTCVDIVVSWHKPLTPGSERPSRASTPDRFSSSQPSSQKSYAVFQSPYSWMASALAGTRMSGNGRERDASRVLVLDATHESTDTDVFEQWVLGLHVDYTNVDSDTKHVESDLTEFLMTAMTFANEHQARIPPIIEAGLCPFPYTIDCTVRS</sequence>
<dbReference type="InterPro" id="IPR016197">
    <property type="entry name" value="Chromo-like_dom_sf"/>
</dbReference>
<keyword evidence="3" id="KW-0072">Autophagy</keyword>
<dbReference type="PROSITE" id="PS50013">
    <property type="entry name" value="CHROMO_2"/>
    <property type="match status" value="1"/>
</dbReference>
<evidence type="ECO:0000256" key="1">
    <source>
        <dbReference type="ARBA" id="ARBA00007130"/>
    </source>
</evidence>
<dbReference type="AlphaFoldDB" id="A0A0M8MP27"/>
<feature type="region of interest" description="Disordered" evidence="4">
    <location>
        <begin position="106"/>
        <end position="226"/>
    </location>
</feature>
<reference evidence="6 7" key="1">
    <citation type="submission" date="2015-07" db="EMBL/GenBank/DDBJ databases">
        <title>Draft Genome Sequence of Malassezia furfur CBS1878 and Malassezia pachydermatis CBS1879.</title>
        <authorList>
            <person name="Triana S."/>
            <person name="Ohm R."/>
            <person name="Gonzalez A."/>
            <person name="DeCock H."/>
            <person name="Restrepo S."/>
            <person name="Celis A."/>
        </authorList>
    </citation>
    <scope>NUCLEOTIDE SEQUENCE [LARGE SCALE GENOMIC DNA]</scope>
    <source>
        <strain evidence="6 7">CBS 1879</strain>
    </source>
</reference>
<feature type="domain" description="Chromo" evidence="5">
    <location>
        <begin position="15"/>
        <end position="50"/>
    </location>
</feature>
<accession>A0A0M8MP27</accession>
<dbReference type="SUPFAM" id="SSF54160">
    <property type="entry name" value="Chromo domain-like"/>
    <property type="match status" value="1"/>
</dbReference>
<dbReference type="PANTHER" id="PTHR13292">
    <property type="entry name" value="AUTOPHAGY-RELATED PROTEIN 101"/>
    <property type="match status" value="1"/>
</dbReference>
<feature type="region of interest" description="Disordered" evidence="4">
    <location>
        <begin position="366"/>
        <end position="389"/>
    </location>
</feature>
<organism evidence="6 7">
    <name type="scientific">Malassezia pachydermatis</name>
    <dbReference type="NCBI Taxonomy" id="77020"/>
    <lineage>
        <taxon>Eukaryota</taxon>
        <taxon>Fungi</taxon>
        <taxon>Dikarya</taxon>
        <taxon>Basidiomycota</taxon>
        <taxon>Ustilaginomycotina</taxon>
        <taxon>Malasseziomycetes</taxon>
        <taxon>Malasseziales</taxon>
        <taxon>Malasseziaceae</taxon>
        <taxon>Malassezia</taxon>
    </lineage>
</organism>
<dbReference type="InterPro" id="IPR012445">
    <property type="entry name" value="ATG101"/>
</dbReference>
<dbReference type="GO" id="GO:0006338">
    <property type="term" value="P:chromatin remodeling"/>
    <property type="evidence" value="ECO:0007669"/>
    <property type="project" value="UniProtKB-ARBA"/>
</dbReference>
<dbReference type="PANTHER" id="PTHR13292:SF0">
    <property type="entry name" value="AUTOPHAGY-RELATED PROTEIN 101"/>
    <property type="match status" value="1"/>
</dbReference>
<feature type="compositionally biased region" description="Basic and acidic residues" evidence="4">
    <location>
        <begin position="106"/>
        <end position="128"/>
    </location>
</feature>
<gene>
    <name evidence="6" type="ORF">Malapachy_4175</name>
</gene>
<dbReference type="Gene3D" id="2.40.50.40">
    <property type="match status" value="1"/>
</dbReference>
<comment type="caution">
    <text evidence="6">The sequence shown here is derived from an EMBL/GenBank/DDBJ whole genome shotgun (WGS) entry which is preliminary data.</text>
</comment>
<evidence type="ECO:0000256" key="3">
    <source>
        <dbReference type="ARBA" id="ARBA00023006"/>
    </source>
</evidence>
<dbReference type="RefSeq" id="XP_017991629.1">
    <property type="nucleotide sequence ID" value="XM_018138630.1"/>
</dbReference>
<dbReference type="GO" id="GO:0000407">
    <property type="term" value="C:phagophore assembly site"/>
    <property type="evidence" value="ECO:0007669"/>
    <property type="project" value="TreeGrafter"/>
</dbReference>
<dbReference type="GeneID" id="28730506"/>